<name>A0A8S9LK25_BRACR</name>
<organism evidence="1 2">
    <name type="scientific">Brassica cretica</name>
    <name type="common">Mustard</name>
    <dbReference type="NCBI Taxonomy" id="69181"/>
    <lineage>
        <taxon>Eukaryota</taxon>
        <taxon>Viridiplantae</taxon>
        <taxon>Streptophyta</taxon>
        <taxon>Embryophyta</taxon>
        <taxon>Tracheophyta</taxon>
        <taxon>Spermatophyta</taxon>
        <taxon>Magnoliopsida</taxon>
        <taxon>eudicotyledons</taxon>
        <taxon>Gunneridae</taxon>
        <taxon>Pentapetalae</taxon>
        <taxon>rosids</taxon>
        <taxon>malvids</taxon>
        <taxon>Brassicales</taxon>
        <taxon>Brassicaceae</taxon>
        <taxon>Brassiceae</taxon>
        <taxon>Brassica</taxon>
    </lineage>
</organism>
<reference evidence="1" key="1">
    <citation type="submission" date="2019-12" db="EMBL/GenBank/DDBJ databases">
        <title>Genome sequencing and annotation of Brassica cretica.</title>
        <authorList>
            <person name="Studholme D.J."/>
            <person name="Sarris P.F."/>
        </authorList>
    </citation>
    <scope>NUCLEOTIDE SEQUENCE</scope>
    <source>
        <strain evidence="1">PFS-001/15</strain>
        <tissue evidence="1">Leaf</tissue>
    </source>
</reference>
<proteinExistence type="predicted"/>
<dbReference type="AlphaFoldDB" id="A0A8S9LK25"/>
<sequence length="161" mass="17949">MSTVFVRIHWERDVIQEETTKTESQMMVDFLEFCYDDMDMSAHDLKSETNYLLVGENYNDPIPVEPSGITTGITTRRETTPALSPLFAVIVEILVLARPPSYSSRRDEALATNHVTIGVQKKLHAMSKVSLPDPVEPTDPVEPMLTALLGTNSNPSHVSPH</sequence>
<gene>
    <name evidence="1" type="ORF">F2Q68_00044587</name>
</gene>
<protein>
    <submittedName>
        <fullName evidence="1">Uncharacterized protein</fullName>
    </submittedName>
</protein>
<dbReference type="EMBL" id="QGKW02000276">
    <property type="protein sequence ID" value="KAF2605828.1"/>
    <property type="molecule type" value="Genomic_DNA"/>
</dbReference>
<evidence type="ECO:0000313" key="1">
    <source>
        <dbReference type="EMBL" id="KAF2605828.1"/>
    </source>
</evidence>
<accession>A0A8S9LK25</accession>
<evidence type="ECO:0000313" key="2">
    <source>
        <dbReference type="Proteomes" id="UP000712281"/>
    </source>
</evidence>
<comment type="caution">
    <text evidence="1">The sequence shown here is derived from an EMBL/GenBank/DDBJ whole genome shotgun (WGS) entry which is preliminary data.</text>
</comment>
<dbReference type="Proteomes" id="UP000712281">
    <property type="component" value="Unassembled WGS sequence"/>
</dbReference>